<keyword evidence="9" id="KW-0464">Manganese</keyword>
<dbReference type="Gene3D" id="3.30.1490.20">
    <property type="entry name" value="ATP-grasp fold, A domain"/>
    <property type="match status" value="1"/>
</dbReference>
<feature type="domain" description="ATP-grasp" evidence="11">
    <location>
        <begin position="125"/>
        <end position="310"/>
    </location>
</feature>
<dbReference type="Proteomes" id="UP000197215">
    <property type="component" value="Unassembled WGS sequence"/>
</dbReference>
<dbReference type="GO" id="GO:0004363">
    <property type="term" value="F:glutathione synthase activity"/>
    <property type="evidence" value="ECO:0007669"/>
    <property type="project" value="UniProtKB-UniRule"/>
</dbReference>
<keyword evidence="5" id="KW-0479">Metal-binding</keyword>
<comment type="catalytic activity">
    <reaction evidence="10">
        <text>gamma-L-glutamyl-L-cysteine + glycine + ATP = glutathione + ADP + phosphate + H(+)</text>
        <dbReference type="Rhea" id="RHEA:13557"/>
        <dbReference type="ChEBI" id="CHEBI:15378"/>
        <dbReference type="ChEBI" id="CHEBI:30616"/>
        <dbReference type="ChEBI" id="CHEBI:43474"/>
        <dbReference type="ChEBI" id="CHEBI:57305"/>
        <dbReference type="ChEBI" id="CHEBI:57925"/>
        <dbReference type="ChEBI" id="CHEBI:58173"/>
        <dbReference type="ChEBI" id="CHEBI:456216"/>
        <dbReference type="EC" id="6.3.2.3"/>
    </reaction>
</comment>
<dbReference type="AlphaFoldDB" id="A0A212TDP7"/>
<evidence type="ECO:0000256" key="1">
    <source>
        <dbReference type="ARBA" id="ARBA00001936"/>
    </source>
</evidence>
<dbReference type="Gene3D" id="3.40.50.20">
    <property type="match status" value="1"/>
</dbReference>
<evidence type="ECO:0000256" key="5">
    <source>
        <dbReference type="ARBA" id="ARBA00022723"/>
    </source>
</evidence>
<dbReference type="HAMAP" id="MF_00162">
    <property type="entry name" value="GSH_S"/>
    <property type="match status" value="1"/>
</dbReference>
<dbReference type="PANTHER" id="PTHR21621:SF4">
    <property type="entry name" value="GLUTATHIONE SYNTHETASE"/>
    <property type="match status" value="1"/>
</dbReference>
<evidence type="ECO:0000256" key="2">
    <source>
        <dbReference type="ARBA" id="ARBA00001946"/>
    </source>
</evidence>
<comment type="cofactor">
    <cofactor evidence="1">
        <name>Mn(2+)</name>
        <dbReference type="ChEBI" id="CHEBI:29035"/>
    </cofactor>
</comment>
<dbReference type="GO" id="GO:0005737">
    <property type="term" value="C:cytoplasm"/>
    <property type="evidence" value="ECO:0007669"/>
    <property type="project" value="TreeGrafter"/>
</dbReference>
<dbReference type="Pfam" id="PF02955">
    <property type="entry name" value="GSH-S_ATP"/>
    <property type="match status" value="1"/>
</dbReference>
<evidence type="ECO:0000313" key="12">
    <source>
        <dbReference type="EMBL" id="SNC64143.1"/>
    </source>
</evidence>
<dbReference type="Gene3D" id="3.30.470.20">
    <property type="entry name" value="ATP-grasp fold, B domain"/>
    <property type="match status" value="1"/>
</dbReference>
<dbReference type="GO" id="GO:0046872">
    <property type="term" value="F:metal ion binding"/>
    <property type="evidence" value="ECO:0007669"/>
    <property type="project" value="UniProtKB-KW"/>
</dbReference>
<dbReference type="NCBIfam" id="TIGR01380">
    <property type="entry name" value="glut_syn"/>
    <property type="match status" value="1"/>
</dbReference>
<proteinExistence type="inferred from homology"/>
<accession>A0A212TDP7</accession>
<evidence type="ECO:0000256" key="10">
    <source>
        <dbReference type="HAMAP-Rule" id="MF_00162"/>
    </source>
</evidence>
<reference evidence="12 13" key="1">
    <citation type="submission" date="2017-06" db="EMBL/GenBank/DDBJ databases">
        <authorList>
            <person name="Kim H.J."/>
            <person name="Triplett B.A."/>
        </authorList>
    </citation>
    <scope>NUCLEOTIDE SEQUENCE [LARGE SCALE GENOMIC DNA]</scope>
    <source>
        <strain evidence="12 13">MWH-VicM1</strain>
    </source>
</reference>
<comment type="pathway">
    <text evidence="10">Sulfur metabolism; glutathione biosynthesis; glutathione from L-cysteine and L-glutamate: step 2/2.</text>
</comment>
<evidence type="ECO:0000259" key="11">
    <source>
        <dbReference type="PROSITE" id="PS50975"/>
    </source>
</evidence>
<dbReference type="PROSITE" id="PS50975">
    <property type="entry name" value="ATP_GRASP"/>
    <property type="match status" value="1"/>
</dbReference>
<evidence type="ECO:0000256" key="9">
    <source>
        <dbReference type="ARBA" id="ARBA00023211"/>
    </source>
</evidence>
<dbReference type="NCBIfam" id="NF003573">
    <property type="entry name" value="PRK05246.1"/>
    <property type="match status" value="1"/>
</dbReference>
<keyword evidence="8" id="KW-0460">Magnesium</keyword>
<evidence type="ECO:0000313" key="13">
    <source>
        <dbReference type="Proteomes" id="UP000197215"/>
    </source>
</evidence>
<evidence type="ECO:0000256" key="6">
    <source>
        <dbReference type="ARBA" id="ARBA00022741"/>
    </source>
</evidence>
<comment type="similarity">
    <text evidence="10">Belongs to the prokaryotic GSH synthase family.</text>
</comment>
<protein>
    <recommendedName>
        <fullName evidence="10">Glutathione synthetase</fullName>
        <ecNumber evidence="10">6.3.2.3</ecNumber>
    </recommendedName>
    <alternativeName>
        <fullName evidence="10">GSH synthetase</fullName>
        <shortName evidence="10">GSH-S</shortName>
        <shortName evidence="10">GSHase</shortName>
    </alternativeName>
    <alternativeName>
        <fullName evidence="10">Glutathione synthase</fullName>
    </alternativeName>
</protein>
<dbReference type="InterPro" id="IPR006284">
    <property type="entry name" value="Glut_synth_pro"/>
</dbReference>
<keyword evidence="6 10" id="KW-0547">Nucleotide-binding</keyword>
<gene>
    <name evidence="10" type="primary">gshB</name>
    <name evidence="12" type="ORF">SAMN06295916_1031</name>
</gene>
<dbReference type="RefSeq" id="WP_088812872.1">
    <property type="nucleotide sequence ID" value="NZ_FYEX01000001.1"/>
</dbReference>
<dbReference type="SUPFAM" id="SSF56059">
    <property type="entry name" value="Glutathione synthetase ATP-binding domain-like"/>
    <property type="match status" value="1"/>
</dbReference>
<dbReference type="PANTHER" id="PTHR21621">
    <property type="entry name" value="RIBOSOMAL PROTEIN S6 MODIFICATION PROTEIN"/>
    <property type="match status" value="1"/>
</dbReference>
<keyword evidence="3 10" id="KW-0436">Ligase</keyword>
<keyword evidence="4 10" id="KW-0317">Glutathione biosynthesis</keyword>
<dbReference type="EC" id="6.3.2.3" evidence="10"/>
<dbReference type="InterPro" id="IPR016185">
    <property type="entry name" value="PreATP-grasp_dom_sf"/>
</dbReference>
<evidence type="ECO:0000256" key="7">
    <source>
        <dbReference type="ARBA" id="ARBA00022840"/>
    </source>
</evidence>
<dbReference type="Pfam" id="PF02951">
    <property type="entry name" value="GSH-S_N"/>
    <property type="match status" value="1"/>
</dbReference>
<dbReference type="InterPro" id="IPR013815">
    <property type="entry name" value="ATP_grasp_subdomain_1"/>
</dbReference>
<dbReference type="EMBL" id="FYEX01000001">
    <property type="protein sequence ID" value="SNC64143.1"/>
    <property type="molecule type" value="Genomic_DNA"/>
</dbReference>
<dbReference type="InterPro" id="IPR011761">
    <property type="entry name" value="ATP-grasp"/>
</dbReference>
<sequence length="314" mass="34648">MKKILFIADPLIEFAVEKDSTLAMMDACQKAGHQVWHCHTYDIKSVASSIKAECLHIELNRGAQDWFIPLETATKRLADFDAVVMRKDPPFDMAYVTATWFLSAAVLEGARVFNSPEALRNHSEKLSLLEFLQFAPPTIITRDLADIKEFHQQHQDIIIKPLDGMGGMGVFRIKADGLNLASIVETLGENGSKALMVQKFIPEIVDGDKRVLLIDGEPVPYSLARIPQGGEVRGNLAAGGKGVAQKLTQKEFDIAHQVGSQLAARGLHLVGLDFIGEYLTEINVTSPTCFVEITNQTGHDVASQWLKSLEKKLN</sequence>
<dbReference type="UniPathway" id="UPA00142">
    <property type="reaction ID" value="UER00210"/>
</dbReference>
<evidence type="ECO:0000256" key="4">
    <source>
        <dbReference type="ARBA" id="ARBA00022684"/>
    </source>
</evidence>
<organism evidence="12 13">
    <name type="scientific">Polynucleobacter victoriensis</name>
    <dbReference type="NCBI Taxonomy" id="2049319"/>
    <lineage>
        <taxon>Bacteria</taxon>
        <taxon>Pseudomonadati</taxon>
        <taxon>Pseudomonadota</taxon>
        <taxon>Betaproteobacteria</taxon>
        <taxon>Burkholderiales</taxon>
        <taxon>Burkholderiaceae</taxon>
        <taxon>Polynucleobacter</taxon>
    </lineage>
</organism>
<dbReference type="InterPro" id="IPR004215">
    <property type="entry name" value="GSHS_N"/>
</dbReference>
<dbReference type="SUPFAM" id="SSF52440">
    <property type="entry name" value="PreATP-grasp domain"/>
    <property type="match status" value="1"/>
</dbReference>
<evidence type="ECO:0000256" key="3">
    <source>
        <dbReference type="ARBA" id="ARBA00022598"/>
    </source>
</evidence>
<keyword evidence="13" id="KW-1185">Reference proteome</keyword>
<dbReference type="InterPro" id="IPR004218">
    <property type="entry name" value="GSHS_ATP-bd"/>
</dbReference>
<name>A0A212TDP7_9BURK</name>
<dbReference type="GO" id="GO:0005524">
    <property type="term" value="F:ATP binding"/>
    <property type="evidence" value="ECO:0007669"/>
    <property type="project" value="UniProtKB-UniRule"/>
</dbReference>
<dbReference type="OrthoDB" id="9785415at2"/>
<keyword evidence="7 10" id="KW-0067">ATP-binding</keyword>
<comment type="cofactor">
    <cofactor evidence="2">
        <name>Mg(2+)</name>
        <dbReference type="ChEBI" id="CHEBI:18420"/>
    </cofactor>
</comment>
<evidence type="ECO:0000256" key="8">
    <source>
        <dbReference type="ARBA" id="ARBA00022842"/>
    </source>
</evidence>